<accession>A0ABP8GXU3</accession>
<dbReference type="InterPro" id="IPR054418">
    <property type="entry name" value="MQNX/HUTI_composite_N"/>
</dbReference>
<proteinExistence type="inferred from homology"/>
<dbReference type="PANTHER" id="PTHR43794">
    <property type="entry name" value="AMINOHYDROLASE SSNA-RELATED"/>
    <property type="match status" value="1"/>
</dbReference>
<name>A0ABP8GXU3_9BURK</name>
<dbReference type="InterPro" id="IPR006680">
    <property type="entry name" value="Amidohydro-rel"/>
</dbReference>
<dbReference type="SUPFAM" id="SSF51338">
    <property type="entry name" value="Composite domain of metallo-dependent hydrolases"/>
    <property type="match status" value="1"/>
</dbReference>
<keyword evidence="2" id="KW-0479">Metal-binding</keyword>
<dbReference type="CDD" id="cd01298">
    <property type="entry name" value="ATZ_TRZ_like"/>
    <property type="match status" value="1"/>
</dbReference>
<organism evidence="7 8">
    <name type="scientific">Pigmentiphaga soli</name>
    <dbReference type="NCBI Taxonomy" id="1007095"/>
    <lineage>
        <taxon>Bacteria</taxon>
        <taxon>Pseudomonadati</taxon>
        <taxon>Pseudomonadota</taxon>
        <taxon>Betaproteobacteria</taxon>
        <taxon>Burkholderiales</taxon>
        <taxon>Alcaligenaceae</taxon>
        <taxon>Pigmentiphaga</taxon>
    </lineage>
</organism>
<evidence type="ECO:0000256" key="4">
    <source>
        <dbReference type="ARBA" id="ARBA00022833"/>
    </source>
</evidence>
<dbReference type="GO" id="GO:0016787">
    <property type="term" value="F:hydrolase activity"/>
    <property type="evidence" value="ECO:0007669"/>
    <property type="project" value="UniProtKB-KW"/>
</dbReference>
<evidence type="ECO:0000256" key="2">
    <source>
        <dbReference type="ARBA" id="ARBA00022723"/>
    </source>
</evidence>
<keyword evidence="4" id="KW-0862">Zinc</keyword>
<dbReference type="EMBL" id="BAABFO010000008">
    <property type="protein sequence ID" value="GAA4331529.1"/>
    <property type="molecule type" value="Genomic_DNA"/>
</dbReference>
<keyword evidence="3 7" id="KW-0378">Hydrolase</keyword>
<sequence length="462" mass="48806">MPIPPDTATDATLLLPDWIIPVEPAATVLAGHGLALRGGRITAIAPHAELARRYPGAPARTLRGQVLIPGLVNLHAHAAMSLLRGAGDDLPLMTWLRERIWPLEGKLMSPEFVYDGSVLAFAEMLAGGVTCCADMYFHPDEVARAALAVGLRATVGMTVIDFPTPYASDADDYLAKGLAAREQFRDEPLLRFMFAPHAPYTVGDAALSRIGELAEELDVPIAIHLQETRDEVAEALARTGMRPTARLAALGLLSPRLIGVHAVHLDAADIALLAGHGAHVAHCPASNLKLASGLAPVGALLAAGVNVGIGTDGAASNNRLDLLGDTRLAALLAKGQSGDAAALPAHEALRAATLAGARALGRDDEIGSIEVGKRADLVSIRLDAAHQLPVFDAASHVVYAAGREDVEEVWIDGNSVAKKLQLIKSSSNRELNAILCRIQQWHHRAAAIISGTNPYFCRDEQQ</sequence>
<dbReference type="Pfam" id="PF01979">
    <property type="entry name" value="Amidohydro_1"/>
    <property type="match status" value="1"/>
</dbReference>
<dbReference type="InterPro" id="IPR032466">
    <property type="entry name" value="Metal_Hydrolase"/>
</dbReference>
<gene>
    <name evidence="7" type="ORF">GCM10023144_20290</name>
</gene>
<evidence type="ECO:0000259" key="6">
    <source>
        <dbReference type="Pfam" id="PF22039"/>
    </source>
</evidence>
<feature type="domain" description="Aminodeoxyfutalosine deaminase/Imidazolonepropionase-like composite" evidence="6">
    <location>
        <begin position="33"/>
        <end position="57"/>
    </location>
</feature>
<dbReference type="InterPro" id="IPR050287">
    <property type="entry name" value="MTA/SAH_deaminase"/>
</dbReference>
<dbReference type="Gene3D" id="2.30.40.10">
    <property type="entry name" value="Urease, subunit C, domain 1"/>
    <property type="match status" value="1"/>
</dbReference>
<reference evidence="8" key="1">
    <citation type="journal article" date="2019" name="Int. J. Syst. Evol. Microbiol.">
        <title>The Global Catalogue of Microorganisms (GCM) 10K type strain sequencing project: providing services to taxonomists for standard genome sequencing and annotation.</title>
        <authorList>
            <consortium name="The Broad Institute Genomics Platform"/>
            <consortium name="The Broad Institute Genome Sequencing Center for Infectious Disease"/>
            <person name="Wu L."/>
            <person name="Ma J."/>
        </authorList>
    </citation>
    <scope>NUCLEOTIDE SEQUENCE [LARGE SCALE GENOMIC DNA]</scope>
    <source>
        <strain evidence="8">JCM 17666</strain>
    </source>
</reference>
<keyword evidence="8" id="KW-1185">Reference proteome</keyword>
<evidence type="ECO:0000256" key="1">
    <source>
        <dbReference type="ARBA" id="ARBA00006745"/>
    </source>
</evidence>
<comment type="similarity">
    <text evidence="1">Belongs to the metallo-dependent hydrolases superfamily. ATZ/TRZ family.</text>
</comment>
<feature type="domain" description="Amidohydrolase-related" evidence="5">
    <location>
        <begin position="66"/>
        <end position="416"/>
    </location>
</feature>
<dbReference type="Gene3D" id="3.20.20.140">
    <property type="entry name" value="Metal-dependent hydrolases"/>
    <property type="match status" value="1"/>
</dbReference>
<dbReference type="PANTHER" id="PTHR43794:SF11">
    <property type="entry name" value="AMIDOHYDROLASE-RELATED DOMAIN-CONTAINING PROTEIN"/>
    <property type="match status" value="1"/>
</dbReference>
<dbReference type="Proteomes" id="UP001501671">
    <property type="component" value="Unassembled WGS sequence"/>
</dbReference>
<evidence type="ECO:0000313" key="8">
    <source>
        <dbReference type="Proteomes" id="UP001501671"/>
    </source>
</evidence>
<dbReference type="SUPFAM" id="SSF51556">
    <property type="entry name" value="Metallo-dependent hydrolases"/>
    <property type="match status" value="1"/>
</dbReference>
<evidence type="ECO:0000313" key="7">
    <source>
        <dbReference type="EMBL" id="GAA4331529.1"/>
    </source>
</evidence>
<dbReference type="RefSeq" id="WP_345248950.1">
    <property type="nucleotide sequence ID" value="NZ_BAABFO010000008.1"/>
</dbReference>
<evidence type="ECO:0000259" key="5">
    <source>
        <dbReference type="Pfam" id="PF01979"/>
    </source>
</evidence>
<dbReference type="InterPro" id="IPR011059">
    <property type="entry name" value="Metal-dep_hydrolase_composite"/>
</dbReference>
<evidence type="ECO:0000256" key="3">
    <source>
        <dbReference type="ARBA" id="ARBA00022801"/>
    </source>
</evidence>
<dbReference type="NCBIfam" id="NF006549">
    <property type="entry name" value="PRK09045.1"/>
    <property type="match status" value="1"/>
</dbReference>
<protein>
    <submittedName>
        <fullName evidence="7">TRZ/ATZ family hydrolase</fullName>
    </submittedName>
</protein>
<dbReference type="Pfam" id="PF22039">
    <property type="entry name" value="HUTI_composite_bact"/>
    <property type="match status" value="1"/>
</dbReference>
<comment type="caution">
    <text evidence="7">The sequence shown here is derived from an EMBL/GenBank/DDBJ whole genome shotgun (WGS) entry which is preliminary data.</text>
</comment>